<sequence length="182" mass="20915">MRIVSGTHKGRRISPDKNFKARPTTDFAKENLFNVLNNFIDFEDLSVLDLFGGTGGISYEFASRGAEKVMCVEKNHNHFSFIQKTVKDLKFEQIQVIKSDVFRFLRNFPQKFDLIFADPPFDMKSLVTIPDLVFEKELLTEDGLLIVEHGASNDFSAHPNFTEKRVYGSVNFSFFKTIQESE</sequence>
<dbReference type="Proteomes" id="UP000233535">
    <property type="component" value="Unassembled WGS sequence"/>
</dbReference>
<dbReference type="PANTHER" id="PTHR43542:SF1">
    <property type="entry name" value="METHYLTRANSFERASE"/>
    <property type="match status" value="1"/>
</dbReference>
<dbReference type="PANTHER" id="PTHR43542">
    <property type="entry name" value="METHYLTRANSFERASE"/>
    <property type="match status" value="1"/>
</dbReference>
<dbReference type="SUPFAM" id="SSF53335">
    <property type="entry name" value="S-adenosyl-L-methionine-dependent methyltransferases"/>
    <property type="match status" value="1"/>
</dbReference>
<dbReference type="Gene3D" id="3.40.50.150">
    <property type="entry name" value="Vaccinia Virus protein VP39"/>
    <property type="match status" value="1"/>
</dbReference>
<dbReference type="RefSeq" id="WP_101263389.1">
    <property type="nucleotide sequence ID" value="NZ_MVDD01000026.1"/>
</dbReference>
<organism evidence="3 4">
    <name type="scientific">Labilibaculum filiforme</name>
    <dbReference type="NCBI Taxonomy" id="1940526"/>
    <lineage>
        <taxon>Bacteria</taxon>
        <taxon>Pseudomonadati</taxon>
        <taxon>Bacteroidota</taxon>
        <taxon>Bacteroidia</taxon>
        <taxon>Marinilabiliales</taxon>
        <taxon>Marinifilaceae</taxon>
        <taxon>Labilibaculum</taxon>
    </lineage>
</organism>
<name>A0A2N3HQS1_9BACT</name>
<gene>
    <name evidence="3" type="ORF">BZG02_19270</name>
</gene>
<dbReference type="AlphaFoldDB" id="A0A2N3HQS1"/>
<dbReference type="InterPro" id="IPR029063">
    <property type="entry name" value="SAM-dependent_MTases_sf"/>
</dbReference>
<comment type="caution">
    <text evidence="3">The sequence shown here is derived from an EMBL/GenBank/DDBJ whole genome shotgun (WGS) entry which is preliminary data.</text>
</comment>
<dbReference type="Pfam" id="PF03602">
    <property type="entry name" value="Cons_hypoth95"/>
    <property type="match status" value="1"/>
</dbReference>
<keyword evidence="2 3" id="KW-0808">Transferase</keyword>
<dbReference type="GO" id="GO:0031167">
    <property type="term" value="P:rRNA methylation"/>
    <property type="evidence" value="ECO:0007669"/>
    <property type="project" value="InterPro"/>
</dbReference>
<evidence type="ECO:0000256" key="2">
    <source>
        <dbReference type="ARBA" id="ARBA00022679"/>
    </source>
</evidence>
<protein>
    <submittedName>
        <fullName evidence="3">16S rRNA (Guanine(966)-N(2))-methyltransferase RsmD</fullName>
    </submittedName>
</protein>
<reference evidence="3 4" key="1">
    <citation type="journal article" date="2017" name="Front. Microbiol.">
        <title>Labilibaculum manganireducens gen. nov., sp. nov. and Labilibaculum filiforme sp. nov., Novel Bacteroidetes Isolated from Subsurface Sediments of the Baltic Sea.</title>
        <authorList>
            <person name="Vandieken V."/>
            <person name="Marshall I.P."/>
            <person name="Niemann H."/>
            <person name="Engelen B."/>
            <person name="Cypionka H."/>
        </authorList>
    </citation>
    <scope>NUCLEOTIDE SEQUENCE [LARGE SCALE GENOMIC DNA]</scope>
    <source>
        <strain evidence="3 4">59.16B</strain>
    </source>
</reference>
<dbReference type="InterPro" id="IPR004398">
    <property type="entry name" value="RNA_MeTrfase_RsmD"/>
</dbReference>
<keyword evidence="4" id="KW-1185">Reference proteome</keyword>
<accession>A0A2N3HQS1</accession>
<dbReference type="EMBL" id="MVDD01000026">
    <property type="protein sequence ID" value="PKQ60406.1"/>
    <property type="molecule type" value="Genomic_DNA"/>
</dbReference>
<dbReference type="CDD" id="cd02440">
    <property type="entry name" value="AdoMet_MTases"/>
    <property type="match status" value="1"/>
</dbReference>
<dbReference type="GO" id="GO:0003676">
    <property type="term" value="F:nucleic acid binding"/>
    <property type="evidence" value="ECO:0007669"/>
    <property type="project" value="InterPro"/>
</dbReference>
<dbReference type="InterPro" id="IPR002052">
    <property type="entry name" value="DNA_methylase_N6_adenine_CS"/>
</dbReference>
<dbReference type="GO" id="GO:0008168">
    <property type="term" value="F:methyltransferase activity"/>
    <property type="evidence" value="ECO:0007669"/>
    <property type="project" value="UniProtKB-KW"/>
</dbReference>
<keyword evidence="1 3" id="KW-0489">Methyltransferase</keyword>
<evidence type="ECO:0000256" key="1">
    <source>
        <dbReference type="ARBA" id="ARBA00022603"/>
    </source>
</evidence>
<dbReference type="PROSITE" id="PS00092">
    <property type="entry name" value="N6_MTASE"/>
    <property type="match status" value="1"/>
</dbReference>
<dbReference type="OrthoDB" id="9803017at2"/>
<evidence type="ECO:0000313" key="4">
    <source>
        <dbReference type="Proteomes" id="UP000233535"/>
    </source>
</evidence>
<evidence type="ECO:0000313" key="3">
    <source>
        <dbReference type="EMBL" id="PKQ60406.1"/>
    </source>
</evidence>
<dbReference type="PIRSF" id="PIRSF004553">
    <property type="entry name" value="CHP00095"/>
    <property type="match status" value="1"/>
</dbReference>
<proteinExistence type="predicted"/>